<dbReference type="PANTHER" id="PTHR47199:SF2">
    <property type="entry name" value="PHOTOSYSTEM II STABILITY_ASSEMBLY FACTOR HCF136, CHLOROPLASTIC"/>
    <property type="match status" value="1"/>
</dbReference>
<feature type="chain" id="PRO_5041742061" description="Photosynthesis system II assembly factor Ycf48/Hcf136-like domain-containing protein" evidence="3">
    <location>
        <begin position="49"/>
        <end position="411"/>
    </location>
</feature>
<feature type="signal peptide" evidence="3">
    <location>
        <begin position="1"/>
        <end position="48"/>
    </location>
</feature>
<dbReference type="Proteomes" id="UP000427820">
    <property type="component" value="Chromosome"/>
</dbReference>
<keyword evidence="1" id="KW-0602">Photosynthesis</keyword>
<feature type="domain" description="Photosynthesis system II assembly factor Ycf48/Hcf136-like" evidence="4">
    <location>
        <begin position="209"/>
        <end position="287"/>
    </location>
</feature>
<evidence type="ECO:0000256" key="2">
    <source>
        <dbReference type="ARBA" id="ARBA00023276"/>
    </source>
</evidence>
<evidence type="ECO:0000313" key="5">
    <source>
        <dbReference type="EMBL" id="QGT95313.1"/>
    </source>
</evidence>
<dbReference type="PANTHER" id="PTHR47199">
    <property type="entry name" value="PHOTOSYSTEM II STABILITY/ASSEMBLY FACTOR HCF136, CHLOROPLASTIC"/>
    <property type="match status" value="1"/>
</dbReference>
<organism evidence="5 6">
    <name type="scientific">Pseudidiomarina andamanensis</name>
    <dbReference type="NCBI Taxonomy" id="1940690"/>
    <lineage>
        <taxon>Bacteria</taxon>
        <taxon>Pseudomonadati</taxon>
        <taxon>Pseudomonadota</taxon>
        <taxon>Gammaproteobacteria</taxon>
        <taxon>Alteromonadales</taxon>
        <taxon>Idiomarinaceae</taxon>
        <taxon>Pseudidiomarina</taxon>
    </lineage>
</organism>
<keyword evidence="3" id="KW-0732">Signal</keyword>
<protein>
    <recommendedName>
        <fullName evidence="4">Photosynthesis system II assembly factor Ycf48/Hcf136-like domain-containing protein</fullName>
    </recommendedName>
</protein>
<gene>
    <name evidence="5" type="ORF">D3795_03575</name>
</gene>
<evidence type="ECO:0000256" key="1">
    <source>
        <dbReference type="ARBA" id="ARBA00022531"/>
    </source>
</evidence>
<accession>A0AA92ESV9</accession>
<dbReference type="InterPro" id="IPR028203">
    <property type="entry name" value="PSII_CF48-like_dom"/>
</dbReference>
<dbReference type="Gene3D" id="2.130.10.10">
    <property type="entry name" value="YVTN repeat-like/Quinoprotein amine dehydrogenase"/>
    <property type="match status" value="1"/>
</dbReference>
<dbReference type="GO" id="GO:0009523">
    <property type="term" value="C:photosystem II"/>
    <property type="evidence" value="ECO:0007669"/>
    <property type="project" value="UniProtKB-KW"/>
</dbReference>
<dbReference type="GO" id="GO:0015979">
    <property type="term" value="P:photosynthesis"/>
    <property type="evidence" value="ECO:0007669"/>
    <property type="project" value="UniProtKB-KW"/>
</dbReference>
<dbReference type="KEGG" id="panm:D3795_03575"/>
<reference evidence="5 6" key="1">
    <citation type="submission" date="2018-09" db="EMBL/GenBank/DDBJ databases">
        <title>Whole genome sequencing of Idiomarina andamanensis W-5T (LMG 29773T= JCM 31645T).</title>
        <authorList>
            <person name="Das S.K."/>
        </authorList>
    </citation>
    <scope>NUCLEOTIDE SEQUENCE [LARGE SCALE GENOMIC DNA]</scope>
    <source>
        <strain evidence="5 6">W-5T</strain>
    </source>
</reference>
<feature type="domain" description="Photosynthesis system II assembly factor Ycf48/Hcf136-like" evidence="4">
    <location>
        <begin position="96"/>
        <end position="146"/>
    </location>
</feature>
<dbReference type="EMBL" id="CP032551">
    <property type="protein sequence ID" value="QGT95313.1"/>
    <property type="molecule type" value="Genomic_DNA"/>
</dbReference>
<dbReference type="Pfam" id="PF14870">
    <property type="entry name" value="PSII_BNR"/>
    <property type="match status" value="2"/>
</dbReference>
<evidence type="ECO:0000259" key="4">
    <source>
        <dbReference type="Pfam" id="PF14870"/>
    </source>
</evidence>
<dbReference type="InterPro" id="IPR015943">
    <property type="entry name" value="WD40/YVTN_repeat-like_dom_sf"/>
</dbReference>
<sequence length="411" mass="44390">MYRELEICNYLTRYKTQNFYEGSMIKATACAGAAVIAALYGAPTFANADTITDYEVINAPAMKAAKASKAVLTEITQTDNYTVAVGDYGVVLYRAAGQNEWQQADVPTSVLFTSVDFVDADHGWAVGHHGVIAATKDGGKSWEVQLNGFEFIELQQQHFQNVVDELTAELDSLDGSDADAEDELAFALDNASFLLEMAQAADAEGPTKPFLDVRAVSQDVIFAVGAYGTLIRSRDGGESWDILDDRLENPDGYHLNALSSDDQYVYVAGEAGQLFRSADLGDSWELLDSPYYGSFFGLHVDSKNRLWVVGLRGNIFVSDDQGDSFNQIKLPDNVNINSVVDAPNGGVYLVGNAGVIGWVDTAGNIKQMTHSSGAALTDLVAHDDGRLTVVGQRGVLEIADFESESSAQTQE</sequence>
<evidence type="ECO:0000313" key="6">
    <source>
        <dbReference type="Proteomes" id="UP000427820"/>
    </source>
</evidence>
<evidence type="ECO:0000256" key="3">
    <source>
        <dbReference type="SAM" id="SignalP"/>
    </source>
</evidence>
<proteinExistence type="predicted"/>
<keyword evidence="6" id="KW-1185">Reference proteome</keyword>
<keyword evidence="2" id="KW-0604">Photosystem II</keyword>
<name>A0AA92ESV9_9GAMM</name>
<dbReference type="SUPFAM" id="SSF110296">
    <property type="entry name" value="Oligoxyloglucan reducing end-specific cellobiohydrolase"/>
    <property type="match status" value="1"/>
</dbReference>
<dbReference type="AlphaFoldDB" id="A0AA92ESV9"/>